<dbReference type="PANTHER" id="PTHR31126:SF1">
    <property type="entry name" value="TYROSINE SPECIFIC PROTEIN PHOSPHATASES DOMAIN-CONTAINING PROTEIN"/>
    <property type="match status" value="1"/>
</dbReference>
<accession>A0ABV9H4U7</accession>
<dbReference type="PROSITE" id="PS00383">
    <property type="entry name" value="TYR_PHOSPHATASE_1"/>
    <property type="match status" value="1"/>
</dbReference>
<dbReference type="RefSeq" id="WP_374834395.1">
    <property type="nucleotide sequence ID" value="NZ_JBHEEZ010000050.1"/>
</dbReference>
<dbReference type="GO" id="GO:0004725">
    <property type="term" value="F:protein tyrosine phosphatase activity"/>
    <property type="evidence" value="ECO:0007669"/>
    <property type="project" value="UniProtKB-EC"/>
</dbReference>
<dbReference type="PROSITE" id="PS50056">
    <property type="entry name" value="TYR_PHOSPHATASE_2"/>
    <property type="match status" value="1"/>
</dbReference>
<comment type="caution">
    <text evidence="3">The sequence shown here is derived from an EMBL/GenBank/DDBJ whole genome shotgun (WGS) entry which is preliminary data.</text>
</comment>
<dbReference type="SUPFAM" id="SSF52799">
    <property type="entry name" value="(Phosphotyrosine protein) phosphatases II"/>
    <property type="match status" value="1"/>
</dbReference>
<dbReference type="EMBL" id="JBHSEL010000028">
    <property type="protein sequence ID" value="MFC4624085.1"/>
    <property type="molecule type" value="Genomic_DNA"/>
</dbReference>
<dbReference type="InterPro" id="IPR016130">
    <property type="entry name" value="Tyr_Pase_AS"/>
</dbReference>
<evidence type="ECO:0000259" key="2">
    <source>
        <dbReference type="PROSITE" id="PS50056"/>
    </source>
</evidence>
<dbReference type="InterPro" id="IPR026893">
    <property type="entry name" value="Tyr/Ser_Pase_IphP-type"/>
</dbReference>
<dbReference type="Proteomes" id="UP001596042">
    <property type="component" value="Unassembled WGS sequence"/>
</dbReference>
<organism evidence="3 4">
    <name type="scientific">Daeguia caeni</name>
    <dbReference type="NCBI Taxonomy" id="439612"/>
    <lineage>
        <taxon>Bacteria</taxon>
        <taxon>Pseudomonadati</taxon>
        <taxon>Pseudomonadota</taxon>
        <taxon>Alphaproteobacteria</taxon>
        <taxon>Hyphomicrobiales</taxon>
        <taxon>Brucellaceae</taxon>
        <taxon>Daeguia</taxon>
    </lineage>
</organism>
<keyword evidence="3" id="KW-0378">Hydrolase</keyword>
<dbReference type="InterPro" id="IPR029021">
    <property type="entry name" value="Prot-tyrosine_phosphatase-like"/>
</dbReference>
<feature type="domain" description="Tyrosine specific protein phosphatases" evidence="2">
    <location>
        <begin position="114"/>
        <end position="161"/>
    </location>
</feature>
<evidence type="ECO:0000313" key="4">
    <source>
        <dbReference type="Proteomes" id="UP001596042"/>
    </source>
</evidence>
<evidence type="ECO:0000256" key="1">
    <source>
        <dbReference type="ARBA" id="ARBA00009580"/>
    </source>
</evidence>
<dbReference type="Pfam" id="PF13350">
    <property type="entry name" value="Y_phosphatase3"/>
    <property type="match status" value="1"/>
</dbReference>
<name>A0ABV9H4U7_9HYPH</name>
<protein>
    <submittedName>
        <fullName evidence="3">Tyrosine-protein phosphatase</fullName>
        <ecNumber evidence="3">3.1.3.48</ecNumber>
    </submittedName>
</protein>
<evidence type="ECO:0000313" key="3">
    <source>
        <dbReference type="EMBL" id="MFC4624085.1"/>
    </source>
</evidence>
<proteinExistence type="inferred from homology"/>
<comment type="similarity">
    <text evidence="1">Belongs to the protein-tyrosine phosphatase family.</text>
</comment>
<dbReference type="EC" id="3.1.3.48" evidence="3"/>
<dbReference type="InterPro" id="IPR000387">
    <property type="entry name" value="Tyr_Pase_dom"/>
</dbReference>
<dbReference type="Gene3D" id="3.90.190.10">
    <property type="entry name" value="Protein tyrosine phosphatase superfamily"/>
    <property type="match status" value="1"/>
</dbReference>
<reference evidence="4" key="1">
    <citation type="journal article" date="2019" name="Int. J. Syst. Evol. Microbiol.">
        <title>The Global Catalogue of Microorganisms (GCM) 10K type strain sequencing project: providing services to taxonomists for standard genome sequencing and annotation.</title>
        <authorList>
            <consortium name="The Broad Institute Genomics Platform"/>
            <consortium name="The Broad Institute Genome Sequencing Center for Infectious Disease"/>
            <person name="Wu L."/>
            <person name="Ma J."/>
        </authorList>
    </citation>
    <scope>NUCLEOTIDE SEQUENCE [LARGE SCALE GENOMIC DNA]</scope>
    <source>
        <strain evidence="4">CGMCC 1.15731</strain>
    </source>
</reference>
<sequence>MSIRDIVISGSFNSRDLGGYQTQQGNLAWKKTFRSGNMVNVDQEGIATLKQLGVNRVIDLRSQKERQAEPDPFRPDYGIELIAISLFDELNPKQQPQGFSLLELYLHALETHGEAFVEVLRKIADCEKAVLFHCTAGKDRTGLIAALLLSLSGVNRDDIIQDYAMTAMRIGPLLQNIEKTAAALKLDKVDFAPMLECKPETMQKTLEWLDDKFDGSENYVREHGLTDRELQLLRGRWLAS</sequence>
<gene>
    <name evidence="3" type="ORF">ACFO1V_02405</name>
</gene>
<keyword evidence="4" id="KW-1185">Reference proteome</keyword>
<dbReference type="PANTHER" id="PTHR31126">
    <property type="entry name" value="TYROSINE-PROTEIN PHOSPHATASE"/>
    <property type="match status" value="1"/>
</dbReference>